<evidence type="ECO:0000256" key="1">
    <source>
        <dbReference type="ARBA" id="ARBA00022737"/>
    </source>
</evidence>
<evidence type="ECO:0000313" key="5">
    <source>
        <dbReference type="EMBL" id="CAF2022436.1"/>
    </source>
</evidence>
<feature type="repeat" description="TPR" evidence="3">
    <location>
        <begin position="561"/>
        <end position="594"/>
    </location>
</feature>
<dbReference type="Pfam" id="PF13424">
    <property type="entry name" value="TPR_12"/>
    <property type="match status" value="2"/>
</dbReference>
<feature type="repeat" description="TPR" evidence="3">
    <location>
        <begin position="263"/>
        <end position="296"/>
    </location>
</feature>
<evidence type="ECO:0000256" key="3">
    <source>
        <dbReference type="PROSITE-ProRule" id="PRU00339"/>
    </source>
</evidence>
<organism evidence="5 6">
    <name type="scientific">Rotaria magnacalcarata</name>
    <dbReference type="NCBI Taxonomy" id="392030"/>
    <lineage>
        <taxon>Eukaryota</taxon>
        <taxon>Metazoa</taxon>
        <taxon>Spiralia</taxon>
        <taxon>Gnathifera</taxon>
        <taxon>Rotifera</taxon>
        <taxon>Eurotatoria</taxon>
        <taxon>Bdelloidea</taxon>
        <taxon>Philodinida</taxon>
        <taxon>Philodinidae</taxon>
        <taxon>Rotaria</taxon>
    </lineage>
</organism>
<dbReference type="PROSITE" id="PS50005">
    <property type="entry name" value="TPR"/>
    <property type="match status" value="4"/>
</dbReference>
<accession>A0A816NEA1</accession>
<evidence type="ECO:0000313" key="6">
    <source>
        <dbReference type="Proteomes" id="UP000663824"/>
    </source>
</evidence>
<feature type="repeat" description="TPR" evidence="3">
    <location>
        <begin position="221"/>
        <end position="254"/>
    </location>
</feature>
<protein>
    <recommendedName>
        <fullName evidence="4">ADP ribosyltransferase domain-containing protein</fullName>
    </recommendedName>
</protein>
<dbReference type="PROSITE" id="PS51996">
    <property type="entry name" value="TR_MART"/>
    <property type="match status" value="1"/>
</dbReference>
<evidence type="ECO:0000259" key="4">
    <source>
        <dbReference type="Pfam" id="PF03496"/>
    </source>
</evidence>
<dbReference type="EMBL" id="CAJNRE010003493">
    <property type="protein sequence ID" value="CAF2022436.1"/>
    <property type="molecule type" value="Genomic_DNA"/>
</dbReference>
<dbReference type="SMART" id="SM00028">
    <property type="entry name" value="TPR"/>
    <property type="match status" value="7"/>
</dbReference>
<dbReference type="InterPro" id="IPR003540">
    <property type="entry name" value="ADP-ribosyltransferase"/>
</dbReference>
<feature type="repeat" description="TPR" evidence="3">
    <location>
        <begin position="347"/>
        <end position="380"/>
    </location>
</feature>
<dbReference type="SUPFAM" id="SSF56399">
    <property type="entry name" value="ADP-ribosylation"/>
    <property type="match status" value="1"/>
</dbReference>
<dbReference type="Proteomes" id="UP000663824">
    <property type="component" value="Unassembled WGS sequence"/>
</dbReference>
<gene>
    <name evidence="5" type="ORF">MBJ925_LOCUS9330</name>
</gene>
<comment type="caution">
    <text evidence="5">The sequence shown here is derived from an EMBL/GenBank/DDBJ whole genome shotgun (WGS) entry which is preliminary data.</text>
</comment>
<reference evidence="5" key="1">
    <citation type="submission" date="2021-02" db="EMBL/GenBank/DDBJ databases">
        <authorList>
            <person name="Nowell W R."/>
        </authorList>
    </citation>
    <scope>NUCLEOTIDE SEQUENCE</scope>
</reference>
<dbReference type="PANTHER" id="PTHR45641">
    <property type="entry name" value="TETRATRICOPEPTIDE REPEAT PROTEIN (AFU_ORTHOLOGUE AFUA_6G03870)"/>
    <property type="match status" value="1"/>
</dbReference>
<proteinExistence type="predicted"/>
<evidence type="ECO:0000256" key="2">
    <source>
        <dbReference type="ARBA" id="ARBA00022803"/>
    </source>
</evidence>
<dbReference type="Pfam" id="PF03496">
    <property type="entry name" value="ADPrib_exo_Tox"/>
    <property type="match status" value="1"/>
</dbReference>
<dbReference type="InterPro" id="IPR011990">
    <property type="entry name" value="TPR-like_helical_dom_sf"/>
</dbReference>
<dbReference type="GO" id="GO:0005576">
    <property type="term" value="C:extracellular region"/>
    <property type="evidence" value="ECO:0007669"/>
    <property type="project" value="InterPro"/>
</dbReference>
<name>A0A816NEA1_9BILA</name>
<sequence length="651" mass="75351">MENEELNRFKTSQGTVIATNGFLSTSLSKNVAMEFALKSTKRTNVVSTLYEIECNLNESKSIVFANITKYSEFAGEQEVLFDLGSTFKIQSVIEDEELKLFVVKLKATDDGVTIFDDKYIGTDGEKIAKAYIESNRKVNEETNLDILFGKLLIKMRKYDQSLTYFENLLNESNGKLDVARIYNEIGYAYLCKGELKEAHEFACRAYVMAIQAKPSRVKHSARPLTNMAHIYLRREMYNESLEYYFQALEIQETFYGKEHLNTAATLNNIGNVYYKMQDYSTSLMYYEKSFNIRQKQLPMFDIDIAANFNNLGLVYLKMNRLYPVFDYHQNSLEIRKRMLPPGHNDIIQSLLNIAHVLYEQNSIDEALNYFSKVLQIQKIQLDLSDHDKLVDRLKESFGPQLHHNAPRDIPRSIIIPRNPPPLATQFSHWPEYAVIIEPLHGNTDDQKALHLWKELLNKCNATYNNHPRYIQDLEYGLKKDIEDSYQSFDESQEALHFYEKVLFILESSTSSLISMNNARILCLDRITNIHQRNDNFELALDYLIRGLNVMQHKRRMPNEISDKMRHIGLVHMTLGNYNLTLNSFNDALTILQSNSIDPNDREIKLTLRRIDEVKEALEPSTHQGSQRATYFFDPPGPGFFSYESNITGASA</sequence>
<dbReference type="SUPFAM" id="SSF48452">
    <property type="entry name" value="TPR-like"/>
    <property type="match status" value="3"/>
</dbReference>
<feature type="domain" description="ADP ribosyltransferase" evidence="4">
    <location>
        <begin position="5"/>
        <end position="94"/>
    </location>
</feature>
<dbReference type="Gene3D" id="3.90.176.10">
    <property type="entry name" value="Toxin ADP-ribosyltransferase, Chain A, domain 1"/>
    <property type="match status" value="1"/>
</dbReference>
<dbReference type="Gene3D" id="1.25.40.10">
    <property type="entry name" value="Tetratricopeptide repeat domain"/>
    <property type="match status" value="3"/>
</dbReference>
<dbReference type="AlphaFoldDB" id="A0A816NEA1"/>
<keyword evidence="1" id="KW-0677">Repeat</keyword>
<dbReference type="InterPro" id="IPR019734">
    <property type="entry name" value="TPR_rpt"/>
</dbReference>
<dbReference type="PANTHER" id="PTHR45641:SF19">
    <property type="entry name" value="NEPHROCYSTIN-3"/>
    <property type="match status" value="1"/>
</dbReference>
<keyword evidence="2 3" id="KW-0802">TPR repeat</keyword>